<name>A0A0V1KVU0_9BILA</name>
<accession>A0A0V1KVU0</accession>
<evidence type="ECO:0000256" key="1">
    <source>
        <dbReference type="SAM" id="MobiDB-lite"/>
    </source>
</evidence>
<protein>
    <submittedName>
        <fullName evidence="2">Uncharacterized protein</fullName>
    </submittedName>
</protein>
<organism evidence="2 3">
    <name type="scientific">Trichinella nativa</name>
    <dbReference type="NCBI Taxonomy" id="6335"/>
    <lineage>
        <taxon>Eukaryota</taxon>
        <taxon>Metazoa</taxon>
        <taxon>Ecdysozoa</taxon>
        <taxon>Nematoda</taxon>
        <taxon>Enoplea</taxon>
        <taxon>Dorylaimia</taxon>
        <taxon>Trichinellida</taxon>
        <taxon>Trichinellidae</taxon>
        <taxon>Trichinella</taxon>
    </lineage>
</organism>
<dbReference type="EMBL" id="JYDW01000226">
    <property type="protein sequence ID" value="KRZ51444.1"/>
    <property type="molecule type" value="Genomic_DNA"/>
</dbReference>
<evidence type="ECO:0000313" key="2">
    <source>
        <dbReference type="EMBL" id="KRZ51444.1"/>
    </source>
</evidence>
<reference evidence="2 3" key="1">
    <citation type="submission" date="2015-05" db="EMBL/GenBank/DDBJ databases">
        <title>Evolution of Trichinella species and genotypes.</title>
        <authorList>
            <person name="Korhonen P.K."/>
            <person name="Edoardo P."/>
            <person name="Giuseppe L.R."/>
            <person name="Gasser R.B."/>
        </authorList>
    </citation>
    <scope>NUCLEOTIDE SEQUENCE [LARGE SCALE GENOMIC DNA]</scope>
    <source>
        <strain evidence="2">ISS10</strain>
    </source>
</reference>
<feature type="region of interest" description="Disordered" evidence="1">
    <location>
        <begin position="1"/>
        <end position="21"/>
    </location>
</feature>
<gene>
    <name evidence="2" type="ORF">T02_4643</name>
</gene>
<evidence type="ECO:0000313" key="3">
    <source>
        <dbReference type="Proteomes" id="UP000054721"/>
    </source>
</evidence>
<dbReference type="Proteomes" id="UP000054721">
    <property type="component" value="Unassembled WGS sequence"/>
</dbReference>
<sequence length="69" mass="8038">MLRHRSHRSDDQWSPDTTPSHPRILLISRFTVFILLSIFLKRQGNVGKITAYDASEKMANSNMKHKDQD</sequence>
<proteinExistence type="predicted"/>
<dbReference type="AlphaFoldDB" id="A0A0V1KVU0"/>
<comment type="caution">
    <text evidence="2">The sequence shown here is derived from an EMBL/GenBank/DDBJ whole genome shotgun (WGS) entry which is preliminary data.</text>
</comment>
<keyword evidence="3" id="KW-1185">Reference proteome</keyword>